<comment type="caution">
    <text evidence="1">The sequence shown here is derived from an EMBL/GenBank/DDBJ whole genome shotgun (WGS) entry which is preliminary data.</text>
</comment>
<reference evidence="1" key="1">
    <citation type="submission" date="2021-02" db="EMBL/GenBank/DDBJ databases">
        <authorList>
            <person name="Nowell W R."/>
        </authorList>
    </citation>
    <scope>NUCLEOTIDE SEQUENCE</scope>
</reference>
<evidence type="ECO:0000313" key="2">
    <source>
        <dbReference type="Proteomes" id="UP000663889"/>
    </source>
</evidence>
<gene>
    <name evidence="1" type="ORF">SEV965_LOCUS28882</name>
</gene>
<dbReference type="EMBL" id="CAJNOU010002814">
    <property type="protein sequence ID" value="CAF1351341.1"/>
    <property type="molecule type" value="Genomic_DNA"/>
</dbReference>
<name>A0A815H990_9BILA</name>
<organism evidence="1 2">
    <name type="scientific">Rotaria sordida</name>
    <dbReference type="NCBI Taxonomy" id="392033"/>
    <lineage>
        <taxon>Eukaryota</taxon>
        <taxon>Metazoa</taxon>
        <taxon>Spiralia</taxon>
        <taxon>Gnathifera</taxon>
        <taxon>Rotifera</taxon>
        <taxon>Eurotatoria</taxon>
        <taxon>Bdelloidea</taxon>
        <taxon>Philodinida</taxon>
        <taxon>Philodinidae</taxon>
        <taxon>Rotaria</taxon>
    </lineage>
</organism>
<dbReference type="AlphaFoldDB" id="A0A815H990"/>
<protein>
    <submittedName>
        <fullName evidence="1">Uncharacterized protein</fullName>
    </submittedName>
</protein>
<dbReference type="Proteomes" id="UP000663889">
    <property type="component" value="Unassembled WGS sequence"/>
</dbReference>
<accession>A0A815H990</accession>
<proteinExistence type="predicted"/>
<sequence>MSDVSNDLERVLFEIDIDPQMVTTKLFAYISEHGEFRDEAENLFYRKNSYQEQRTSNDIENNYQQYIYSNYEKQTIPQEFCALFQSCGYVFHIDINIELCKE</sequence>
<evidence type="ECO:0000313" key="1">
    <source>
        <dbReference type="EMBL" id="CAF1351341.1"/>
    </source>
</evidence>